<name>A0A800NDV8_CYTFI</name>
<proteinExistence type="predicted"/>
<dbReference type="GO" id="GO:0004386">
    <property type="term" value="F:helicase activity"/>
    <property type="evidence" value="ECO:0007669"/>
    <property type="project" value="UniProtKB-KW"/>
</dbReference>
<comment type="caution">
    <text evidence="1">The sequence shown here is derived from an EMBL/GenBank/DDBJ whole genome shotgun (WGS) entry which is preliminary data.</text>
</comment>
<keyword evidence="1" id="KW-0347">Helicase</keyword>
<organism evidence="1 2">
    <name type="scientific">Cytobacillus firmus</name>
    <name type="common">Bacillus firmus</name>
    <dbReference type="NCBI Taxonomy" id="1399"/>
    <lineage>
        <taxon>Bacteria</taxon>
        <taxon>Bacillati</taxon>
        <taxon>Bacillota</taxon>
        <taxon>Bacilli</taxon>
        <taxon>Bacillales</taxon>
        <taxon>Bacillaceae</taxon>
        <taxon>Cytobacillus</taxon>
    </lineage>
</organism>
<reference evidence="1 2" key="1">
    <citation type="journal article" date="2020" name="G3 (Bethesda)">
        <title>Whole Genome Sequencing and Comparative Genomics of Two Nematicidal Bacillus Strains Reveals a Wide Range of Possible Virulence Factors.</title>
        <authorList>
            <person name="Susic N."/>
            <person name="Janezic S."/>
            <person name="Rupnik M."/>
            <person name="Geric Stare B."/>
        </authorList>
    </citation>
    <scope>NUCLEOTIDE SEQUENCE [LARGE SCALE GENOMIC DNA]</scope>
    <source>
        <strain evidence="1 2">I-1582</strain>
    </source>
</reference>
<dbReference type="Gene3D" id="3.40.50.300">
    <property type="entry name" value="P-loop containing nucleotide triphosphate hydrolases"/>
    <property type="match status" value="1"/>
</dbReference>
<evidence type="ECO:0000313" key="1">
    <source>
        <dbReference type="EMBL" id="KAF0825113.1"/>
    </source>
</evidence>
<sequence>MIATGKFIGEGFDDPRLDTLFLSMPIAWKGTLQQYAGRLHRIHSDKQEVRVYDYIDKQVPVLKNMYEKRLEGYTAMGYRKKSATGTEQMNYFKRKVEHFNGVFEEN</sequence>
<keyword evidence="1" id="KW-0547">Nucleotide-binding</keyword>
<keyword evidence="1" id="KW-0067">ATP-binding</keyword>
<dbReference type="SUPFAM" id="SSF52540">
    <property type="entry name" value="P-loop containing nucleoside triphosphate hydrolases"/>
    <property type="match status" value="1"/>
</dbReference>
<evidence type="ECO:0000313" key="2">
    <source>
        <dbReference type="Proteomes" id="UP000465778"/>
    </source>
</evidence>
<dbReference type="EMBL" id="VDEM01000007">
    <property type="protein sequence ID" value="KAF0825113.1"/>
    <property type="molecule type" value="Genomic_DNA"/>
</dbReference>
<dbReference type="InterPro" id="IPR027417">
    <property type="entry name" value="P-loop_NTPase"/>
</dbReference>
<keyword evidence="1" id="KW-0378">Hydrolase</keyword>
<gene>
    <name evidence="1" type="ORF">KIS1582_1126</name>
</gene>
<dbReference type="CDD" id="cd18785">
    <property type="entry name" value="SF2_C"/>
    <property type="match status" value="1"/>
</dbReference>
<accession>A0A800NDV8</accession>
<dbReference type="Proteomes" id="UP000465778">
    <property type="component" value="Unassembled WGS sequence"/>
</dbReference>
<protein>
    <submittedName>
        <fullName evidence="1">Putative helicase</fullName>
    </submittedName>
</protein>
<dbReference type="AlphaFoldDB" id="A0A800NDV8"/>